<evidence type="ECO:0000313" key="2">
    <source>
        <dbReference type="Proteomes" id="UP000515123"/>
    </source>
</evidence>
<dbReference type="PANTHER" id="PTHR31881:SF11">
    <property type="entry name" value="PROTEIN, PUTATIVE-RELATED"/>
    <property type="match status" value="1"/>
</dbReference>
<reference evidence="2" key="1">
    <citation type="journal article" date="2015" name="Nat. Genet.">
        <title>The pineapple genome and the evolution of CAM photosynthesis.</title>
        <authorList>
            <person name="Ming R."/>
            <person name="VanBuren R."/>
            <person name="Wai C.M."/>
            <person name="Tang H."/>
            <person name="Schatz M.C."/>
            <person name="Bowers J.E."/>
            <person name="Lyons E."/>
            <person name="Wang M.L."/>
            <person name="Chen J."/>
            <person name="Biggers E."/>
            <person name="Zhang J."/>
            <person name="Huang L."/>
            <person name="Zhang L."/>
            <person name="Miao W."/>
            <person name="Zhang J."/>
            <person name="Ye Z."/>
            <person name="Miao C."/>
            <person name="Lin Z."/>
            <person name="Wang H."/>
            <person name="Zhou H."/>
            <person name="Yim W.C."/>
            <person name="Priest H.D."/>
            <person name="Zheng C."/>
            <person name="Woodhouse M."/>
            <person name="Edger P.P."/>
            <person name="Guyot R."/>
            <person name="Guo H.B."/>
            <person name="Guo H."/>
            <person name="Zheng G."/>
            <person name="Singh R."/>
            <person name="Sharma A."/>
            <person name="Min X."/>
            <person name="Zheng Y."/>
            <person name="Lee H."/>
            <person name="Gurtowski J."/>
            <person name="Sedlazeck F.J."/>
            <person name="Harkess A."/>
            <person name="McKain M.R."/>
            <person name="Liao Z."/>
            <person name="Fang J."/>
            <person name="Liu J."/>
            <person name="Zhang X."/>
            <person name="Zhang Q."/>
            <person name="Hu W."/>
            <person name="Qin Y."/>
            <person name="Wang K."/>
            <person name="Chen L.Y."/>
            <person name="Shirley N."/>
            <person name="Lin Y.R."/>
            <person name="Liu L.Y."/>
            <person name="Hernandez A.G."/>
            <person name="Wright C.L."/>
            <person name="Bulone V."/>
            <person name="Tuskan G.A."/>
            <person name="Heath K."/>
            <person name="Zee F."/>
            <person name="Moore P.H."/>
            <person name="Sunkar R."/>
            <person name="Leebens-Mack J.H."/>
            <person name="Mockler T."/>
            <person name="Bennetzen J.L."/>
            <person name="Freeling M."/>
            <person name="Sankoff D."/>
            <person name="Paterson A.H."/>
            <person name="Zhu X."/>
            <person name="Yang X."/>
            <person name="Smith J.A."/>
            <person name="Cushman J.C."/>
            <person name="Paull R.E."/>
            <person name="Yu Q."/>
        </authorList>
    </citation>
    <scope>NUCLEOTIDE SEQUENCE [LARGE SCALE GENOMIC DNA]</scope>
    <source>
        <strain evidence="2">cv. F153</strain>
    </source>
</reference>
<dbReference type="Pfam" id="PF04654">
    <property type="entry name" value="DUF599"/>
    <property type="match status" value="1"/>
</dbReference>
<keyword evidence="1" id="KW-0812">Transmembrane</keyword>
<accession>A0A6P5GJ48</accession>
<dbReference type="OrthoDB" id="761598at2759"/>
<evidence type="ECO:0000313" key="3">
    <source>
        <dbReference type="RefSeq" id="XP_020107964.1"/>
    </source>
</evidence>
<organism evidence="2 3">
    <name type="scientific">Ananas comosus</name>
    <name type="common">Pineapple</name>
    <name type="synonym">Ananas ananas</name>
    <dbReference type="NCBI Taxonomy" id="4615"/>
    <lineage>
        <taxon>Eukaryota</taxon>
        <taxon>Viridiplantae</taxon>
        <taxon>Streptophyta</taxon>
        <taxon>Embryophyta</taxon>
        <taxon>Tracheophyta</taxon>
        <taxon>Spermatophyta</taxon>
        <taxon>Magnoliopsida</taxon>
        <taxon>Liliopsida</taxon>
        <taxon>Poales</taxon>
        <taxon>Bromeliaceae</taxon>
        <taxon>Bromelioideae</taxon>
        <taxon>Ananas</taxon>
    </lineage>
</organism>
<keyword evidence="2" id="KW-1185">Reference proteome</keyword>
<evidence type="ECO:0000256" key="1">
    <source>
        <dbReference type="SAM" id="Phobius"/>
    </source>
</evidence>
<dbReference type="Proteomes" id="UP000515123">
    <property type="component" value="Linkage group 18"/>
</dbReference>
<feature type="transmembrane region" description="Helical" evidence="1">
    <location>
        <begin position="186"/>
        <end position="210"/>
    </location>
</feature>
<dbReference type="AlphaFoldDB" id="A0A6P5GJ48"/>
<gene>
    <name evidence="3" type="primary">LOC109723881</name>
</gene>
<feature type="transmembrane region" description="Helical" evidence="1">
    <location>
        <begin position="100"/>
        <end position="119"/>
    </location>
</feature>
<name>A0A6P5GJ48_ANACO</name>
<sequence length="225" mass="24707">MDLSKYPLDIILVPLSFCLTACYHGYIWQSSKAQNTTTSIGITMKRRARWVQSILQENKKKDILGVQSLRNLLMSTILSATVAMLINTALAALANNTYNAFRLHGGGILGLQGGPMVVLKYASISLLLLISFLCSSMGVGFIIEGNFLLNAPADAVMFDGHVEKMIKRGWVLATVGNRVLFSTFPFLLWLYGPVALAVSSVGLILVFYCFDFESTGLKQAHIIKH</sequence>
<dbReference type="GeneID" id="109723881"/>
<feature type="transmembrane region" description="Helical" evidence="1">
    <location>
        <begin position="126"/>
        <end position="149"/>
    </location>
</feature>
<reference evidence="3" key="2">
    <citation type="submission" date="2025-08" db="UniProtKB">
        <authorList>
            <consortium name="RefSeq"/>
        </authorList>
    </citation>
    <scope>IDENTIFICATION</scope>
    <source>
        <tissue evidence="3">Leaf</tissue>
    </source>
</reference>
<feature type="transmembrane region" description="Helical" evidence="1">
    <location>
        <begin position="69"/>
        <end position="94"/>
    </location>
</feature>
<feature type="transmembrane region" description="Helical" evidence="1">
    <location>
        <begin position="6"/>
        <end position="26"/>
    </location>
</feature>
<dbReference type="PANTHER" id="PTHR31881">
    <property type="match status" value="1"/>
</dbReference>
<keyword evidence="1" id="KW-0472">Membrane</keyword>
<dbReference type="InterPro" id="IPR006747">
    <property type="entry name" value="DUF599"/>
</dbReference>
<protein>
    <submittedName>
        <fullName evidence="3">Uncharacterized protein LOC109723881</fullName>
    </submittedName>
</protein>
<dbReference type="RefSeq" id="XP_020107964.1">
    <property type="nucleotide sequence ID" value="XM_020252375.1"/>
</dbReference>
<proteinExistence type="predicted"/>
<dbReference type="Gramene" id="Aco001644.1.mrna1">
    <property type="protein sequence ID" value="Aco001644.1.mrna1"/>
    <property type="gene ID" value="Aco001644.1.path1"/>
</dbReference>
<keyword evidence="1" id="KW-1133">Transmembrane helix</keyword>